<comment type="caution">
    <text evidence="1">The sequence shown here is derived from an EMBL/GenBank/DDBJ whole genome shotgun (WGS) entry which is preliminary data.</text>
</comment>
<evidence type="ECO:0000313" key="1">
    <source>
        <dbReference type="EMBL" id="KAJ8132492.1"/>
    </source>
</evidence>
<protein>
    <submittedName>
        <fullName evidence="1">Uncharacterized protein</fullName>
    </submittedName>
</protein>
<dbReference type="Proteomes" id="UP001153332">
    <property type="component" value="Unassembled WGS sequence"/>
</dbReference>
<sequence>MPHAVSMPATGLQALILCGPGSSFPTFTTNPDENPKALLPIANRPMVWYPIDFCYRTGITNITLICPPSAAEAMTTAMNTNPFLTGLPYPRPDLVSPQGLDYNTGTAEILRLPEIREIVKCDLVVLPCDLVCGIGGDKLLQAWMVKAASLQDLLGEEAAPYYSGGLGVWYETKTANPIKGEETDFLATTPMPKDLTTPKNPILQHLSYLALSMPTDSLNDLIEAKNTLPLRHGLLRKHPKLRMLTTHRDAHIYFLPKWVMDFVNNNDKLETIGEDVVGWWAKATWQTGLPEKLGLMNVLQGRGTTTEPTSSMREDSPSPRGEVLNSQASDSLPSAGPEDGHNTLLNKPNQTTVPPVLAYIHPSDADAPLLRRVDTAQLLLSVSLRLAKLPSIEETGPDAASPFAHPKKVAYPDGVKPRTTITRQDCLIANNVMVDEKTSIKECVVGANCQIKEGAKLFQCLLMDDVVVGKGCKLTRCILGKRSDIGEGSTLTDCEVQENLLVEPRTDDKDNKLMSSSGLEASEQDMQDILQEFDDGNDDDFGEGTCFTDEESFKMIFRMRHAAIFNATIGSIVFIDKNGGYIKVANNADSESSSGMPFQHYPRFGAEKLNDAPNYAQQCYDSNNSSNDRSSTTACNSNNVLRANAPPNEGFAFRYMLQCSPLKTENYTSHTTQFGTGWDRYHYGNITTGAADADARPTRDYLFETEDIISQYLNKGYINLGPFAKMRQVDNTLSFYSVATSGLAKVLFEILYRCCCRDKESRVPPVKITAKQQP</sequence>
<gene>
    <name evidence="1" type="ORF">O1611_g1128</name>
</gene>
<dbReference type="EMBL" id="JAPUUL010000121">
    <property type="protein sequence ID" value="KAJ8132492.1"/>
    <property type="molecule type" value="Genomic_DNA"/>
</dbReference>
<keyword evidence="2" id="KW-1185">Reference proteome</keyword>
<accession>A0ACC2JZ15</accession>
<evidence type="ECO:0000313" key="2">
    <source>
        <dbReference type="Proteomes" id="UP001153332"/>
    </source>
</evidence>
<proteinExistence type="predicted"/>
<name>A0ACC2JZ15_9PEZI</name>
<reference evidence="1" key="1">
    <citation type="submission" date="2022-12" db="EMBL/GenBank/DDBJ databases">
        <title>Genome Sequence of Lasiodiplodia mahajangana.</title>
        <authorList>
            <person name="Buettner E."/>
        </authorList>
    </citation>
    <scope>NUCLEOTIDE SEQUENCE</scope>
    <source>
        <strain evidence="1">VT137</strain>
    </source>
</reference>
<organism evidence="1 2">
    <name type="scientific">Lasiodiplodia mahajangana</name>
    <dbReference type="NCBI Taxonomy" id="1108764"/>
    <lineage>
        <taxon>Eukaryota</taxon>
        <taxon>Fungi</taxon>
        <taxon>Dikarya</taxon>
        <taxon>Ascomycota</taxon>
        <taxon>Pezizomycotina</taxon>
        <taxon>Dothideomycetes</taxon>
        <taxon>Dothideomycetes incertae sedis</taxon>
        <taxon>Botryosphaeriales</taxon>
        <taxon>Botryosphaeriaceae</taxon>
        <taxon>Lasiodiplodia</taxon>
    </lineage>
</organism>